<organism evidence="1 2">
    <name type="scientific">Agathobacter rectalis</name>
    <dbReference type="NCBI Taxonomy" id="39491"/>
    <lineage>
        <taxon>Bacteria</taxon>
        <taxon>Bacillati</taxon>
        <taxon>Bacillota</taxon>
        <taxon>Clostridia</taxon>
        <taxon>Lachnospirales</taxon>
        <taxon>Lachnospiraceae</taxon>
        <taxon>Agathobacter</taxon>
    </lineage>
</organism>
<accession>A0A3E4YLY6</accession>
<dbReference type="RefSeq" id="WP_117718308.1">
    <property type="nucleotide sequence ID" value="NZ_QSTP01000001.1"/>
</dbReference>
<dbReference type="AlphaFoldDB" id="A0A3E4YLY6"/>
<dbReference type="EMBL" id="QSTP01000001">
    <property type="protein sequence ID" value="RGM75552.1"/>
    <property type="molecule type" value="Genomic_DNA"/>
</dbReference>
<evidence type="ECO:0000313" key="1">
    <source>
        <dbReference type="EMBL" id="RGM75552.1"/>
    </source>
</evidence>
<reference evidence="1 2" key="1">
    <citation type="submission" date="2018-08" db="EMBL/GenBank/DDBJ databases">
        <title>A genome reference for cultivated species of the human gut microbiota.</title>
        <authorList>
            <person name="Zou Y."/>
            <person name="Xue W."/>
            <person name="Luo G."/>
        </authorList>
    </citation>
    <scope>NUCLEOTIDE SEQUENCE [LARGE SCALE GENOMIC DNA]</scope>
    <source>
        <strain evidence="1 2">OM07-13</strain>
    </source>
</reference>
<comment type="caution">
    <text evidence="1">The sequence shown here is derived from an EMBL/GenBank/DDBJ whole genome shotgun (WGS) entry which is preliminary data.</text>
</comment>
<protein>
    <submittedName>
        <fullName evidence="1">Uncharacterized protein</fullName>
    </submittedName>
</protein>
<name>A0A3E4YLY6_9FIRM</name>
<proteinExistence type="predicted"/>
<gene>
    <name evidence="1" type="ORF">DXB99_03220</name>
</gene>
<evidence type="ECO:0000313" key="2">
    <source>
        <dbReference type="Proteomes" id="UP000260758"/>
    </source>
</evidence>
<dbReference type="Proteomes" id="UP000260758">
    <property type="component" value="Unassembled WGS sequence"/>
</dbReference>
<sequence>MMNLMNVSMIDFVTVVDKTLSDDNYTLLNVTTTDDNSIVVLNVQKDDIKFYVPCVFESDNVLNIIATIRQSLVNYYSVIALNILTNNYVSYAA</sequence>